<evidence type="ECO:0000313" key="5">
    <source>
        <dbReference type="EMBL" id="SEL81125.1"/>
    </source>
</evidence>
<dbReference type="STRING" id="407022.SAMN05661044_03418"/>
<dbReference type="GO" id="GO:0003700">
    <property type="term" value="F:DNA-binding transcription factor activity"/>
    <property type="evidence" value="ECO:0007669"/>
    <property type="project" value="TreeGrafter"/>
</dbReference>
<dbReference type="InterPro" id="IPR010982">
    <property type="entry name" value="Lambda_DNA-bd_dom_sf"/>
</dbReference>
<feature type="domain" description="HTH lacI-type" evidence="4">
    <location>
        <begin position="6"/>
        <end position="60"/>
    </location>
</feature>
<dbReference type="InterPro" id="IPR000843">
    <property type="entry name" value="HTH_LacI"/>
</dbReference>
<evidence type="ECO:0000256" key="1">
    <source>
        <dbReference type="ARBA" id="ARBA00023015"/>
    </source>
</evidence>
<keyword evidence="6" id="KW-1185">Reference proteome</keyword>
<dbReference type="GO" id="GO:0000976">
    <property type="term" value="F:transcription cis-regulatory region binding"/>
    <property type="evidence" value="ECO:0007669"/>
    <property type="project" value="TreeGrafter"/>
</dbReference>
<keyword evidence="3" id="KW-0804">Transcription</keyword>
<dbReference type="AlphaFoldDB" id="A0A1H7T9B8"/>
<dbReference type="SUPFAM" id="SSF47413">
    <property type="entry name" value="lambda repressor-like DNA-binding domains"/>
    <property type="match status" value="1"/>
</dbReference>
<dbReference type="Pfam" id="PF00356">
    <property type="entry name" value="LacI"/>
    <property type="match status" value="1"/>
</dbReference>
<dbReference type="Gene3D" id="1.10.260.40">
    <property type="entry name" value="lambda repressor-like DNA-binding domains"/>
    <property type="match status" value="1"/>
</dbReference>
<name>A0A1H7T9B8_OLID1</name>
<protein>
    <submittedName>
        <fullName evidence="5">Transcriptional regulator, LacI family</fullName>
    </submittedName>
</protein>
<dbReference type="CDD" id="cd01392">
    <property type="entry name" value="HTH_LacI"/>
    <property type="match status" value="1"/>
</dbReference>
<dbReference type="Pfam" id="PF00532">
    <property type="entry name" value="Peripla_BP_1"/>
    <property type="match status" value="1"/>
</dbReference>
<evidence type="ECO:0000313" key="6">
    <source>
        <dbReference type="Proteomes" id="UP000199421"/>
    </source>
</evidence>
<dbReference type="SUPFAM" id="SSF53822">
    <property type="entry name" value="Periplasmic binding protein-like I"/>
    <property type="match status" value="1"/>
</dbReference>
<proteinExistence type="predicted"/>
<keyword evidence="2" id="KW-0238">DNA-binding</keyword>
<dbReference type="SMART" id="SM00354">
    <property type="entry name" value="HTH_LACI"/>
    <property type="match status" value="1"/>
</dbReference>
<sequence>MTNKPATIKDIAKALNISVSTVSKALHDHPNIGAITKERVKAVAEKLNYSPNITAIQFKQQKTFTLGIIIPTLLDHFYTIAVNGFEKVATAAKYNVLIGQNQESLQREKELVSIMQSNRIDGLLIAISKETNNMEHLRKLEMAGIPVVFFARKPINETFSCVSSDVYHAAANAVDLFVSRGHKKIAFINGPSHWATSRDRFLGYRDGLLKHNIALDKQLIEESDLDTSSNYQVVRRLMHLSPAPTAMLLFKDYLMLDVMSCLRKEFPTEYPAIELIGYGALPLFSHFERPPLASLKEQPYEIGEQAGTLLLNMIQHPERDHKPQLISLPCTLHYFKEL</sequence>
<keyword evidence="1" id="KW-0805">Transcription regulation</keyword>
<dbReference type="EMBL" id="FOAF01000004">
    <property type="protein sequence ID" value="SEL81125.1"/>
    <property type="molecule type" value="Genomic_DNA"/>
</dbReference>
<accession>A0A1H7T9B8</accession>
<evidence type="ECO:0000256" key="2">
    <source>
        <dbReference type="ARBA" id="ARBA00023125"/>
    </source>
</evidence>
<organism evidence="5 6">
    <name type="scientific">Olivibacter domesticus</name>
    <name type="common">Pseudosphingobacterium domesticum</name>
    <dbReference type="NCBI Taxonomy" id="407022"/>
    <lineage>
        <taxon>Bacteria</taxon>
        <taxon>Pseudomonadati</taxon>
        <taxon>Bacteroidota</taxon>
        <taxon>Sphingobacteriia</taxon>
        <taxon>Sphingobacteriales</taxon>
        <taxon>Sphingobacteriaceae</taxon>
        <taxon>Olivibacter</taxon>
    </lineage>
</organism>
<dbReference type="CDD" id="cd06267">
    <property type="entry name" value="PBP1_LacI_sugar_binding-like"/>
    <property type="match status" value="1"/>
</dbReference>
<dbReference type="InterPro" id="IPR001761">
    <property type="entry name" value="Peripla_BP/Lac1_sug-bd_dom"/>
</dbReference>
<dbReference type="Proteomes" id="UP000199421">
    <property type="component" value="Unassembled WGS sequence"/>
</dbReference>
<dbReference type="InterPro" id="IPR028082">
    <property type="entry name" value="Peripla_BP_I"/>
</dbReference>
<evidence type="ECO:0000259" key="4">
    <source>
        <dbReference type="PROSITE" id="PS50932"/>
    </source>
</evidence>
<dbReference type="RefSeq" id="WP_093326569.1">
    <property type="nucleotide sequence ID" value="NZ_FOAF01000004.1"/>
</dbReference>
<dbReference type="Gene3D" id="3.40.50.2300">
    <property type="match status" value="2"/>
</dbReference>
<dbReference type="PANTHER" id="PTHR30146">
    <property type="entry name" value="LACI-RELATED TRANSCRIPTIONAL REPRESSOR"/>
    <property type="match status" value="1"/>
</dbReference>
<reference evidence="6" key="1">
    <citation type="submission" date="2016-10" db="EMBL/GenBank/DDBJ databases">
        <authorList>
            <person name="Varghese N."/>
            <person name="Submissions S."/>
        </authorList>
    </citation>
    <scope>NUCLEOTIDE SEQUENCE [LARGE SCALE GENOMIC DNA]</scope>
    <source>
        <strain evidence="6">DSM 18733</strain>
    </source>
</reference>
<dbReference type="PANTHER" id="PTHR30146:SF109">
    <property type="entry name" value="HTH-TYPE TRANSCRIPTIONAL REGULATOR GALS"/>
    <property type="match status" value="1"/>
</dbReference>
<dbReference type="PROSITE" id="PS50932">
    <property type="entry name" value="HTH_LACI_2"/>
    <property type="match status" value="1"/>
</dbReference>
<dbReference type="OrthoDB" id="9803256at2"/>
<evidence type="ECO:0000256" key="3">
    <source>
        <dbReference type="ARBA" id="ARBA00023163"/>
    </source>
</evidence>
<gene>
    <name evidence="5" type="ORF">SAMN05661044_03418</name>
</gene>